<dbReference type="PANTHER" id="PTHR33525:SF6">
    <property type="entry name" value="HDOD DOMAIN-CONTAINING PROTEIN"/>
    <property type="match status" value="1"/>
</dbReference>
<evidence type="ECO:0000313" key="2">
    <source>
        <dbReference type="EMBL" id="EGK72231.1"/>
    </source>
</evidence>
<keyword evidence="3" id="KW-1185">Reference proteome</keyword>
<feature type="domain" description="HDOD" evidence="1">
    <location>
        <begin position="19"/>
        <end position="212"/>
    </location>
</feature>
<evidence type="ECO:0000259" key="1">
    <source>
        <dbReference type="PROSITE" id="PS51833"/>
    </source>
</evidence>
<organism evidence="2 3">
    <name type="scientific">Methyloversatilis universalis (strain ATCC BAA-1314 / DSM 25237 / JCM 13912 / CCUG 52030 / FAM5)</name>
    <dbReference type="NCBI Taxonomy" id="1000565"/>
    <lineage>
        <taxon>Bacteria</taxon>
        <taxon>Pseudomonadati</taxon>
        <taxon>Pseudomonadota</taxon>
        <taxon>Betaproteobacteria</taxon>
        <taxon>Nitrosomonadales</taxon>
        <taxon>Sterolibacteriaceae</taxon>
        <taxon>Methyloversatilis</taxon>
    </lineage>
</organism>
<dbReference type="SUPFAM" id="SSF109604">
    <property type="entry name" value="HD-domain/PDEase-like"/>
    <property type="match status" value="1"/>
</dbReference>
<dbReference type="Proteomes" id="UP000005019">
    <property type="component" value="Unassembled WGS sequence"/>
</dbReference>
<dbReference type="eggNOG" id="COG1639">
    <property type="taxonomic scope" value="Bacteria"/>
</dbReference>
<proteinExistence type="predicted"/>
<dbReference type="EMBL" id="AFHG01000042">
    <property type="protein sequence ID" value="EGK72231.1"/>
    <property type="molecule type" value="Genomic_DNA"/>
</dbReference>
<dbReference type="RefSeq" id="WP_008060443.1">
    <property type="nucleotide sequence ID" value="NZ_AFHG01000042.1"/>
</dbReference>
<evidence type="ECO:0000313" key="3">
    <source>
        <dbReference type="Proteomes" id="UP000005019"/>
    </source>
</evidence>
<sequence>MQPPPANAIERLFAAAGQLPTIPRVVQKLIETLRDEDANLQPLIADIRTDPTISARVLRLANSGFYGTRRSVGSIDEAVTLIGTRAVRTLVISAGISGSFPKVPGVDLQVFWRHAMLTANVAATLAKRAGMNAEYAYSAGLMHRVGQLMIHIAFPRIADEIARDCQDLSVGERAATELAKLHTTHCEVGAELAMRWNFPDDIAQALQHYSQPQAGAEDALARLTHLAARIAFAIGDGIPAADIVGSLDAGLLDACGLSGAPLVEDIARCAEQAASSDPGI</sequence>
<dbReference type="InterPro" id="IPR052340">
    <property type="entry name" value="RNase_Y/CdgJ"/>
</dbReference>
<dbReference type="Gene3D" id="1.10.3210.10">
    <property type="entry name" value="Hypothetical protein af1432"/>
    <property type="match status" value="1"/>
</dbReference>
<dbReference type="STRING" id="1000565.METUNv1_01535"/>
<comment type="caution">
    <text evidence="2">The sequence shown here is derived from an EMBL/GenBank/DDBJ whole genome shotgun (WGS) entry which is preliminary data.</text>
</comment>
<dbReference type="AlphaFoldDB" id="F5RB95"/>
<name>F5RB95_METUF</name>
<dbReference type="PROSITE" id="PS51833">
    <property type="entry name" value="HDOD"/>
    <property type="match status" value="1"/>
</dbReference>
<dbReference type="InterPro" id="IPR006675">
    <property type="entry name" value="HDIG_dom"/>
</dbReference>
<dbReference type="PANTHER" id="PTHR33525">
    <property type="match status" value="1"/>
</dbReference>
<dbReference type="InterPro" id="IPR013976">
    <property type="entry name" value="HDOD"/>
</dbReference>
<dbReference type="NCBIfam" id="TIGR00277">
    <property type="entry name" value="HDIG"/>
    <property type="match status" value="1"/>
</dbReference>
<protein>
    <submittedName>
        <fullName evidence="2">Signal transduction protein</fullName>
    </submittedName>
</protein>
<dbReference type="OrthoDB" id="9770715at2"/>
<accession>F5RB95</accession>
<reference evidence="2 3" key="1">
    <citation type="journal article" date="2011" name="J. Bacteriol.">
        <title>Genome sequence of Methyloversatilis universalis FAM5T, a methylotrophic representative of the order Rhodocyclales.</title>
        <authorList>
            <person name="Kittichotirat W."/>
            <person name="Good N.M."/>
            <person name="Hall R."/>
            <person name="Bringel F."/>
            <person name="Lajus A."/>
            <person name="Medigue C."/>
            <person name="Smalley N.E."/>
            <person name="Beck D."/>
            <person name="Bumgarner R."/>
            <person name="Vuilleumier S."/>
            <person name="Kalyuzhnaya M.G."/>
        </authorList>
    </citation>
    <scope>NUCLEOTIDE SEQUENCE [LARGE SCALE GENOMIC DNA]</scope>
    <source>
        <strain evidence="3">ATCC BAA-1314 / JCM 13912 / FAM5</strain>
    </source>
</reference>
<dbReference type="Pfam" id="PF08668">
    <property type="entry name" value="HDOD"/>
    <property type="match status" value="1"/>
</dbReference>
<gene>
    <name evidence="2" type="ORF">METUNv1_01535</name>
</gene>